<accession>A0ACB8K0J4</accession>
<evidence type="ECO:0000313" key="1">
    <source>
        <dbReference type="EMBL" id="KAH9737531.1"/>
    </source>
</evidence>
<evidence type="ECO:0000313" key="2">
    <source>
        <dbReference type="Proteomes" id="UP000829398"/>
    </source>
</evidence>
<sequence length="233" mass="25317">MGTSLSFIRIACGFESSYTLYVLHVLANFKHLSMTQLLVDKRAFIAAIADDNGYGWAVAKSLAATGVEVLIGLLMEIFKVYPLDAVYDNPEDVPKNEIAESVKQHFGSIDILVHSLVNGPKVQLLAFFCRFCAVTFEFAMHLNCGASISLTYMGSESFIPGKRCRQASHQITEALYLHLVVYRNNILTYNGTEEVGNAAAFLASSLASAITGAVIYVHNGLDAMGDGAESLTF</sequence>
<organism evidence="1 2">
    <name type="scientific">Citrus sinensis</name>
    <name type="common">Sweet orange</name>
    <name type="synonym">Citrus aurantium var. sinensis</name>
    <dbReference type="NCBI Taxonomy" id="2711"/>
    <lineage>
        <taxon>Eukaryota</taxon>
        <taxon>Viridiplantae</taxon>
        <taxon>Streptophyta</taxon>
        <taxon>Embryophyta</taxon>
        <taxon>Tracheophyta</taxon>
        <taxon>Spermatophyta</taxon>
        <taxon>Magnoliopsida</taxon>
        <taxon>eudicotyledons</taxon>
        <taxon>Gunneridae</taxon>
        <taxon>Pentapetalae</taxon>
        <taxon>rosids</taxon>
        <taxon>malvids</taxon>
        <taxon>Sapindales</taxon>
        <taxon>Rutaceae</taxon>
        <taxon>Aurantioideae</taxon>
        <taxon>Citrus</taxon>
    </lineage>
</organism>
<comment type="caution">
    <text evidence="1">The sequence shown here is derived from an EMBL/GenBank/DDBJ whole genome shotgun (WGS) entry which is preliminary data.</text>
</comment>
<proteinExistence type="predicted"/>
<dbReference type="EMBL" id="CM039175">
    <property type="protein sequence ID" value="KAH9737531.1"/>
    <property type="molecule type" value="Genomic_DNA"/>
</dbReference>
<keyword evidence="2" id="KW-1185">Reference proteome</keyword>
<protein>
    <submittedName>
        <fullName evidence="1">Enoyl-(Acyl-carrier-protein) reductase (NADH)</fullName>
    </submittedName>
</protein>
<reference evidence="2" key="1">
    <citation type="journal article" date="2023" name="Hortic. Res.">
        <title>A chromosome-level phased genome enabling allele-level studies in sweet orange: a case study on citrus Huanglongbing tolerance.</title>
        <authorList>
            <person name="Wu B."/>
            <person name="Yu Q."/>
            <person name="Deng Z."/>
            <person name="Duan Y."/>
            <person name="Luo F."/>
            <person name="Gmitter F. Jr."/>
        </authorList>
    </citation>
    <scope>NUCLEOTIDE SEQUENCE [LARGE SCALE GENOMIC DNA]</scope>
    <source>
        <strain evidence="2">cv. Valencia</strain>
    </source>
</reference>
<name>A0ACB8K0J4_CITSI</name>
<gene>
    <name evidence="1" type="ORF">KPL71_018474</name>
</gene>
<dbReference type="Proteomes" id="UP000829398">
    <property type="component" value="Chromosome 6"/>
</dbReference>